<dbReference type="Pfam" id="PF00850">
    <property type="entry name" value="Hist_deacetyl"/>
    <property type="match status" value="1"/>
</dbReference>
<dbReference type="Proteomes" id="UP001152797">
    <property type="component" value="Unassembled WGS sequence"/>
</dbReference>
<accession>A0A9P1GH06</accession>
<dbReference type="InterPro" id="IPR023801">
    <property type="entry name" value="His_deacetylse_dom"/>
</dbReference>
<dbReference type="AlphaFoldDB" id="A0A9P1GH06"/>
<dbReference type="SUPFAM" id="SSF52768">
    <property type="entry name" value="Arginase/deacetylase"/>
    <property type="match status" value="1"/>
</dbReference>
<name>A0A9P1GH06_9DINO</name>
<keyword evidence="1" id="KW-0378">Hydrolase</keyword>
<evidence type="ECO:0000313" key="4">
    <source>
        <dbReference type="EMBL" id="CAL4800582.1"/>
    </source>
</evidence>
<reference evidence="3" key="1">
    <citation type="submission" date="2022-10" db="EMBL/GenBank/DDBJ databases">
        <authorList>
            <person name="Chen Y."/>
            <person name="Dougan E. K."/>
            <person name="Chan C."/>
            <person name="Rhodes N."/>
            <person name="Thang M."/>
        </authorList>
    </citation>
    <scope>NUCLEOTIDE SEQUENCE</scope>
</reference>
<keyword evidence="5" id="KW-1185">Reference proteome</keyword>
<dbReference type="InterPro" id="IPR023696">
    <property type="entry name" value="Ureohydrolase_dom_sf"/>
</dbReference>
<evidence type="ECO:0000313" key="3">
    <source>
        <dbReference type="EMBL" id="CAI4013270.1"/>
    </source>
</evidence>
<evidence type="ECO:0000259" key="2">
    <source>
        <dbReference type="Pfam" id="PF00850"/>
    </source>
</evidence>
<proteinExistence type="predicted"/>
<protein>
    <submittedName>
        <fullName evidence="4">Uncharacterized protein SYNPCC7002_A1628</fullName>
    </submittedName>
</protein>
<feature type="domain" description="Histone deacetylase" evidence="2">
    <location>
        <begin position="52"/>
        <end position="292"/>
    </location>
</feature>
<sequence length="431" mass="48331">MRCHARLPLVFHPGYSPPWPDKHRFPMWKFRDLALQLQADGLVHASPASGEAPFLRPVKALEEQVLLAHDQDYYEGFCTNSLPAHLWRRIGFTQRPCHAQLVQRTQLEVSGTLLAARKALERGMAGNLAGGTHHAHRAYGSGYTALNDLAITAKVLLKEEAVARLLICDLDVHQGDGTAEILKEEPRAFTMSVHCKDNFPFGFKGMSHLGHDQSDWNVALPKGTADAVYLATVFEHLQAVLEDFRPELVLYDAGVDVHVEDDLGNFCISWDGLRKREEMVLQLCVSKGIPIAFARAPDDARRPLRSSGVAITAMPNICPNATPWSSTLRPSFTTDREAVRCGRNRGRRRWTWVPVADAKPAGRKRMPEQSTVLSAMLDNWTTPANFYLTLPFQDAVLKRQALRNSNSCAQGIPKWRFLFLFVTKLGKKVFF</sequence>
<organism evidence="3">
    <name type="scientific">Cladocopium goreaui</name>
    <dbReference type="NCBI Taxonomy" id="2562237"/>
    <lineage>
        <taxon>Eukaryota</taxon>
        <taxon>Sar</taxon>
        <taxon>Alveolata</taxon>
        <taxon>Dinophyceae</taxon>
        <taxon>Suessiales</taxon>
        <taxon>Symbiodiniaceae</taxon>
        <taxon>Cladocopium</taxon>
    </lineage>
</organism>
<evidence type="ECO:0000256" key="1">
    <source>
        <dbReference type="ARBA" id="ARBA00022801"/>
    </source>
</evidence>
<dbReference type="PANTHER" id="PTHR10625:SF19">
    <property type="entry name" value="HISTONE DEACETYLASE 12"/>
    <property type="match status" value="1"/>
</dbReference>
<dbReference type="PANTHER" id="PTHR10625">
    <property type="entry name" value="HISTONE DEACETYLASE HDAC1-RELATED"/>
    <property type="match status" value="1"/>
</dbReference>
<dbReference type="OrthoDB" id="437693at2759"/>
<dbReference type="GO" id="GO:0004407">
    <property type="term" value="F:histone deacetylase activity"/>
    <property type="evidence" value="ECO:0007669"/>
    <property type="project" value="InterPro"/>
</dbReference>
<dbReference type="PRINTS" id="PR01270">
    <property type="entry name" value="HDASUPER"/>
</dbReference>
<dbReference type="EMBL" id="CAMXCT020005779">
    <property type="protein sequence ID" value="CAL1166645.1"/>
    <property type="molecule type" value="Genomic_DNA"/>
</dbReference>
<gene>
    <name evidence="3" type="ORF">C1SCF055_LOCUS38260</name>
</gene>
<dbReference type="InterPro" id="IPR037138">
    <property type="entry name" value="His_deacetylse_dom_sf"/>
</dbReference>
<dbReference type="InterPro" id="IPR044150">
    <property type="entry name" value="HDAC_classIV"/>
</dbReference>
<dbReference type="CDD" id="cd09993">
    <property type="entry name" value="HDAC_classIV"/>
    <property type="match status" value="1"/>
</dbReference>
<dbReference type="EMBL" id="CAMXCT030005779">
    <property type="protein sequence ID" value="CAL4800582.1"/>
    <property type="molecule type" value="Genomic_DNA"/>
</dbReference>
<reference evidence="4 5" key="2">
    <citation type="submission" date="2024-05" db="EMBL/GenBank/DDBJ databases">
        <authorList>
            <person name="Chen Y."/>
            <person name="Shah S."/>
            <person name="Dougan E. K."/>
            <person name="Thang M."/>
            <person name="Chan C."/>
        </authorList>
    </citation>
    <scope>NUCLEOTIDE SEQUENCE [LARGE SCALE GENOMIC DNA]</scope>
</reference>
<evidence type="ECO:0000313" key="5">
    <source>
        <dbReference type="Proteomes" id="UP001152797"/>
    </source>
</evidence>
<dbReference type="GO" id="GO:0016787">
    <property type="term" value="F:hydrolase activity"/>
    <property type="evidence" value="ECO:0007669"/>
    <property type="project" value="UniProtKB-KW"/>
</dbReference>
<dbReference type="Gene3D" id="3.40.800.20">
    <property type="entry name" value="Histone deacetylase domain"/>
    <property type="match status" value="1"/>
</dbReference>
<dbReference type="GO" id="GO:0040029">
    <property type="term" value="P:epigenetic regulation of gene expression"/>
    <property type="evidence" value="ECO:0007669"/>
    <property type="project" value="TreeGrafter"/>
</dbReference>
<comment type="caution">
    <text evidence="3">The sequence shown here is derived from an EMBL/GenBank/DDBJ whole genome shotgun (WGS) entry which is preliminary data.</text>
</comment>
<dbReference type="EMBL" id="CAMXCT010005779">
    <property type="protein sequence ID" value="CAI4013270.1"/>
    <property type="molecule type" value="Genomic_DNA"/>
</dbReference>
<dbReference type="InterPro" id="IPR000286">
    <property type="entry name" value="HDACs"/>
</dbReference>